<dbReference type="SMART" id="SM00460">
    <property type="entry name" value="TGc"/>
    <property type="match status" value="1"/>
</dbReference>
<keyword evidence="2" id="KW-0812">Transmembrane</keyword>
<feature type="transmembrane region" description="Helical" evidence="2">
    <location>
        <begin position="68"/>
        <end position="90"/>
    </location>
</feature>
<dbReference type="PANTHER" id="PTHR42736">
    <property type="entry name" value="PROTEIN-GLUTAMINE GAMMA-GLUTAMYLTRANSFERASE"/>
    <property type="match status" value="1"/>
</dbReference>
<gene>
    <name evidence="4" type="ORF">EV186_101377</name>
</gene>
<comment type="caution">
    <text evidence="4">The sequence shown here is derived from an EMBL/GenBank/DDBJ whole genome shotgun (WGS) entry which is preliminary data.</text>
</comment>
<evidence type="ECO:0000256" key="2">
    <source>
        <dbReference type="SAM" id="Phobius"/>
    </source>
</evidence>
<dbReference type="Pfam" id="PF01841">
    <property type="entry name" value="Transglut_core"/>
    <property type="match status" value="1"/>
</dbReference>
<feature type="domain" description="Transglutaminase-like" evidence="3">
    <location>
        <begin position="450"/>
        <end position="520"/>
    </location>
</feature>
<reference evidence="4 5" key="1">
    <citation type="submission" date="2019-03" db="EMBL/GenBank/DDBJ databases">
        <title>Genomic Encyclopedia of Type Strains, Phase IV (KMG-IV): sequencing the most valuable type-strain genomes for metagenomic binning, comparative biology and taxonomic classification.</title>
        <authorList>
            <person name="Goeker M."/>
        </authorList>
    </citation>
    <scope>NUCLEOTIDE SEQUENCE [LARGE SCALE GENOMIC DNA]</scope>
    <source>
        <strain evidence="4 5">DSM 45361</strain>
    </source>
</reference>
<keyword evidence="5" id="KW-1185">Reference proteome</keyword>
<feature type="transmembrane region" description="Helical" evidence="2">
    <location>
        <begin position="37"/>
        <end position="56"/>
    </location>
</feature>
<dbReference type="EMBL" id="SNXZ01000001">
    <property type="protein sequence ID" value="TDQ04425.1"/>
    <property type="molecule type" value="Genomic_DNA"/>
</dbReference>
<accession>A0A4V3D051</accession>
<dbReference type="InterPro" id="IPR025403">
    <property type="entry name" value="TgpA-like_C"/>
</dbReference>
<dbReference type="Gene3D" id="3.10.620.30">
    <property type="match status" value="1"/>
</dbReference>
<feature type="transmembrane region" description="Helical" evidence="2">
    <location>
        <begin position="146"/>
        <end position="164"/>
    </location>
</feature>
<dbReference type="InterPro" id="IPR002931">
    <property type="entry name" value="Transglutaminase-like"/>
</dbReference>
<dbReference type="PANTHER" id="PTHR42736:SF1">
    <property type="entry name" value="PROTEIN-GLUTAMINE GAMMA-GLUTAMYLTRANSFERASE"/>
    <property type="match status" value="1"/>
</dbReference>
<feature type="transmembrane region" description="Helical" evidence="2">
    <location>
        <begin position="12"/>
        <end position="31"/>
    </location>
</feature>
<feature type="transmembrane region" description="Helical" evidence="2">
    <location>
        <begin position="575"/>
        <end position="596"/>
    </location>
</feature>
<dbReference type="InterPro" id="IPR021878">
    <property type="entry name" value="TgpA_N"/>
</dbReference>
<evidence type="ECO:0000313" key="5">
    <source>
        <dbReference type="Proteomes" id="UP000295444"/>
    </source>
</evidence>
<evidence type="ECO:0000256" key="1">
    <source>
        <dbReference type="SAM" id="MobiDB-lite"/>
    </source>
</evidence>
<keyword evidence="2" id="KW-1133">Transmembrane helix</keyword>
<feature type="transmembrane region" description="Helical" evidence="2">
    <location>
        <begin position="121"/>
        <end position="139"/>
    </location>
</feature>
<dbReference type="InterPro" id="IPR052901">
    <property type="entry name" value="Bact_TGase-like"/>
</dbReference>
<feature type="region of interest" description="Disordered" evidence="1">
    <location>
        <begin position="536"/>
        <end position="565"/>
    </location>
</feature>
<proteinExistence type="predicted"/>
<name>A0A4V3D051_LABRH</name>
<evidence type="ECO:0000313" key="4">
    <source>
        <dbReference type="EMBL" id="TDQ04425.1"/>
    </source>
</evidence>
<feature type="transmembrane region" description="Helical" evidence="2">
    <location>
        <begin position="170"/>
        <end position="188"/>
    </location>
</feature>
<organism evidence="4 5">
    <name type="scientific">Labedaea rhizosphaerae</name>
    <dbReference type="NCBI Taxonomy" id="598644"/>
    <lineage>
        <taxon>Bacteria</taxon>
        <taxon>Bacillati</taxon>
        <taxon>Actinomycetota</taxon>
        <taxon>Actinomycetes</taxon>
        <taxon>Pseudonocardiales</taxon>
        <taxon>Pseudonocardiaceae</taxon>
        <taxon>Labedaea</taxon>
    </lineage>
</organism>
<dbReference type="Proteomes" id="UP000295444">
    <property type="component" value="Unassembled WGS sequence"/>
</dbReference>
<keyword evidence="2" id="KW-0472">Membrane</keyword>
<dbReference type="SUPFAM" id="SSF54001">
    <property type="entry name" value="Cysteine proteinases"/>
    <property type="match status" value="1"/>
</dbReference>
<dbReference type="InterPro" id="IPR038765">
    <property type="entry name" value="Papain-like_cys_pep_sf"/>
</dbReference>
<protein>
    <submittedName>
        <fullName evidence="4">Uncharacterized protein DUF4129</fullName>
    </submittedName>
</protein>
<sequence>MERGDGAVKERLSALFVLLAAAVPGLLFAPVFGLWPLVLPIGAVLVGVYVAVELGLRVPALVSWRPLVGLVLGLLAVTWTELGATTAAGIPTGSTFRALADGVTRSWQLTLQSTWPARPDAQLILFIPLAVLVAAVLGVELRRWALAALAPSVVLLGLSQAYLAMSGRDAVLAALGFALVAGGLLAVSREAREHQATRRVGALTLIAPTVVLAVAGALVVTWADPVTPAISLRQNQSVPLPQARYTNPLDEIAERKLKPAAPVFTYRSDAPVELWRITVLDRFDGATWLPSQNYRWMGATIAPTGAVTVPVKEFSATVQYPHPDGPWLPSQLLPYAVSGVAPLIDEETGVLQLNGKPAGPVDYKLSWREPVISGPELNKRGIDAHAESGLGGVGAIPPTLSDIAEKAVGNRRASFQTASELSRFLSKNYRLATGKNLPTGAGLPQLQAFLEQSHIGTSQQFAAAYVVLARSLGIPARIAVGYHGVPPGPDGISVVHNDDVFAWPEVAVEGVGWVPLDPTESAKGATSKSSGGLAAAAAAARDSLPPPDQLEDPELPPTPQASAAQGGRRSIEVPWVVVAVVLVALILLVLFSVPLLKVVRGRRRRRLTGARGVVAAWTEARDLLRAHGVPVTSGMTVRELAEAARPFGDSLHAALLRLAELVDAVLWSGGAAPPEAVPAAWASVKQVRKGLAGRGARHRVRAALHLDSLRPLGLPTIVGSRASAGRLPA</sequence>
<dbReference type="Pfam" id="PF11992">
    <property type="entry name" value="TgpA_N"/>
    <property type="match status" value="1"/>
</dbReference>
<evidence type="ECO:0000259" key="3">
    <source>
        <dbReference type="SMART" id="SM00460"/>
    </source>
</evidence>
<dbReference type="AlphaFoldDB" id="A0A4V3D051"/>
<dbReference type="Pfam" id="PF13559">
    <property type="entry name" value="DUF4129"/>
    <property type="match status" value="1"/>
</dbReference>
<feature type="transmembrane region" description="Helical" evidence="2">
    <location>
        <begin position="200"/>
        <end position="223"/>
    </location>
</feature>